<feature type="compositionally biased region" description="Acidic residues" evidence="10">
    <location>
        <begin position="435"/>
        <end position="451"/>
    </location>
</feature>
<dbReference type="Gene3D" id="1.20.5.650">
    <property type="entry name" value="Single helix bin"/>
    <property type="match status" value="1"/>
</dbReference>
<organism evidence="12 13">
    <name type="scientific">Polyplax serrata</name>
    <name type="common">Common mouse louse</name>
    <dbReference type="NCBI Taxonomy" id="468196"/>
    <lineage>
        <taxon>Eukaryota</taxon>
        <taxon>Metazoa</taxon>
        <taxon>Ecdysozoa</taxon>
        <taxon>Arthropoda</taxon>
        <taxon>Hexapoda</taxon>
        <taxon>Insecta</taxon>
        <taxon>Pterygota</taxon>
        <taxon>Neoptera</taxon>
        <taxon>Paraneoptera</taxon>
        <taxon>Psocodea</taxon>
        <taxon>Troctomorpha</taxon>
        <taxon>Phthiraptera</taxon>
        <taxon>Anoplura</taxon>
        <taxon>Polyplacidae</taxon>
        <taxon>Polyplax</taxon>
    </lineage>
</organism>
<dbReference type="SUPFAM" id="SSF47954">
    <property type="entry name" value="Cyclin-like"/>
    <property type="match status" value="1"/>
</dbReference>
<feature type="compositionally biased region" description="Basic residues" evidence="10">
    <location>
        <begin position="299"/>
        <end position="311"/>
    </location>
</feature>
<dbReference type="InterPro" id="IPR013763">
    <property type="entry name" value="Cyclin-like_dom"/>
</dbReference>
<keyword evidence="3" id="KW-0479">Metal-binding</keyword>
<comment type="caution">
    <text evidence="12">The sequence shown here is derived from an EMBL/GenBank/DDBJ whole genome shotgun (WGS) entry which is preliminary data.</text>
</comment>
<keyword evidence="8" id="KW-0804">Transcription</keyword>
<evidence type="ECO:0000256" key="4">
    <source>
        <dbReference type="ARBA" id="ARBA00022771"/>
    </source>
</evidence>
<dbReference type="GO" id="GO:0008270">
    <property type="term" value="F:zinc ion binding"/>
    <property type="evidence" value="ECO:0007669"/>
    <property type="project" value="UniProtKB-KW"/>
</dbReference>
<evidence type="ECO:0000256" key="9">
    <source>
        <dbReference type="ARBA" id="ARBA00023242"/>
    </source>
</evidence>
<dbReference type="InterPro" id="IPR000812">
    <property type="entry name" value="TFIIB"/>
</dbReference>
<evidence type="ECO:0000256" key="8">
    <source>
        <dbReference type="ARBA" id="ARBA00023163"/>
    </source>
</evidence>
<dbReference type="Pfam" id="PF00382">
    <property type="entry name" value="TFIIB"/>
    <property type="match status" value="1"/>
</dbReference>
<dbReference type="CDD" id="cd20554">
    <property type="entry name" value="CYCLIN_TFIIIB90_rpt2"/>
    <property type="match status" value="1"/>
</dbReference>
<proteinExistence type="inferred from homology"/>
<feature type="region of interest" description="Disordered" evidence="10">
    <location>
        <begin position="362"/>
        <end position="451"/>
    </location>
</feature>
<dbReference type="GO" id="GO:0000995">
    <property type="term" value="F:RNA polymerase III general transcription initiation factor activity"/>
    <property type="evidence" value="ECO:0007669"/>
    <property type="project" value="TreeGrafter"/>
</dbReference>
<keyword evidence="5" id="KW-0862">Zinc</keyword>
<protein>
    <recommendedName>
        <fullName evidence="11">Cyclin-like domain-containing protein</fullName>
    </recommendedName>
</protein>
<dbReference type="GO" id="GO:0000126">
    <property type="term" value="C:transcription factor TFIIIB complex"/>
    <property type="evidence" value="ECO:0007669"/>
    <property type="project" value="TreeGrafter"/>
</dbReference>
<dbReference type="GO" id="GO:0017025">
    <property type="term" value="F:TBP-class protein binding"/>
    <property type="evidence" value="ECO:0007669"/>
    <property type="project" value="InterPro"/>
</dbReference>
<dbReference type="SMART" id="SM00385">
    <property type="entry name" value="CYCLIN"/>
    <property type="match status" value="1"/>
</dbReference>
<dbReference type="AlphaFoldDB" id="A0AAN8S1P1"/>
<dbReference type="GO" id="GO:0001006">
    <property type="term" value="F:RNA polymerase III type 3 promoter sequence-specific DNA binding"/>
    <property type="evidence" value="ECO:0007669"/>
    <property type="project" value="TreeGrafter"/>
</dbReference>
<feature type="compositionally biased region" description="Acidic residues" evidence="10">
    <location>
        <begin position="402"/>
        <end position="417"/>
    </location>
</feature>
<sequence>MAADPSLYILRFANRLEFGNKTHQVSMTALRLVQRMKRDFMHTGRRPSGLCGAALLMAARLHEFNRSVSDIIKIVKVHESTLRKRLLEFGETPSSSLSLDEFMTVDLEEEQDPPSFKAARKKDHHDRFQKIIEGEEIGQNLTALQMEIEKELKEISSKKKSSLKVSNILGTEDESESQALNSFVHNSTIKAIEECITRPGETETETTMEGQGLPPSFSTLGLNTECLSTSVNDSSPGNVSDGELVTDDLDDEELNQYIMTDREAKFKDTLWMKINEDYLQQQKEREAKLAKEKEEGKPEKKRKKYSSKKSKNGPTANTAGEAFEKMLQEKKMSTKINYDVLKSLSLLNVEKIKEETTFKRMKMSDVREENTVKSSGKEIVEEAAAKESEPKETEGDASGLVDDGDGEEDMDEIEVDATTDAISLSQLLNRHGNPEAEDYGDEYDDEIEDDY</sequence>
<evidence type="ECO:0000256" key="2">
    <source>
        <dbReference type="ARBA" id="ARBA00010857"/>
    </source>
</evidence>
<dbReference type="Pfam" id="PF07741">
    <property type="entry name" value="BRF1"/>
    <property type="match status" value="1"/>
</dbReference>
<dbReference type="InterPro" id="IPR036915">
    <property type="entry name" value="Cyclin-like_sf"/>
</dbReference>
<feature type="compositionally biased region" description="Basic and acidic residues" evidence="10">
    <location>
        <begin position="284"/>
        <end position="298"/>
    </location>
</feature>
<feature type="domain" description="Cyclin-like" evidence="11">
    <location>
        <begin position="7"/>
        <end position="91"/>
    </location>
</feature>
<dbReference type="EMBL" id="JAWJWE010000003">
    <property type="protein sequence ID" value="KAK6639198.1"/>
    <property type="molecule type" value="Genomic_DNA"/>
</dbReference>
<dbReference type="PANTHER" id="PTHR11618:SF4">
    <property type="entry name" value="TRANSCRIPTION FACTOR IIIB 90 KDA SUBUNIT"/>
    <property type="match status" value="1"/>
</dbReference>
<keyword evidence="6" id="KW-0805">Transcription regulation</keyword>
<dbReference type="GO" id="GO:0070897">
    <property type="term" value="P:transcription preinitiation complex assembly"/>
    <property type="evidence" value="ECO:0007669"/>
    <property type="project" value="InterPro"/>
</dbReference>
<evidence type="ECO:0000256" key="7">
    <source>
        <dbReference type="ARBA" id="ARBA00023159"/>
    </source>
</evidence>
<accession>A0AAN8S1P1</accession>
<keyword evidence="9" id="KW-0539">Nucleus</keyword>
<evidence type="ECO:0000313" key="13">
    <source>
        <dbReference type="Proteomes" id="UP001372834"/>
    </source>
</evidence>
<evidence type="ECO:0000259" key="11">
    <source>
        <dbReference type="SMART" id="SM00385"/>
    </source>
</evidence>
<comment type="similarity">
    <text evidence="2">Belongs to the TFIIB family.</text>
</comment>
<dbReference type="FunFam" id="1.10.472.10:FF:000002">
    <property type="entry name" value="Transcription factor IIIB 90 kDa subunit"/>
    <property type="match status" value="1"/>
</dbReference>
<feature type="region of interest" description="Disordered" evidence="10">
    <location>
        <begin position="284"/>
        <end position="321"/>
    </location>
</feature>
<gene>
    <name evidence="12" type="ORF">RUM43_007468</name>
</gene>
<keyword evidence="4" id="KW-0863">Zinc-finger</keyword>
<feature type="compositionally biased region" description="Basic and acidic residues" evidence="10">
    <location>
        <begin position="362"/>
        <end position="394"/>
    </location>
</feature>
<reference evidence="12 13" key="1">
    <citation type="submission" date="2023-10" db="EMBL/GenBank/DDBJ databases">
        <title>Genomes of two closely related lineages of the louse Polyplax serrata with different host specificities.</title>
        <authorList>
            <person name="Martinu J."/>
            <person name="Tarabai H."/>
            <person name="Stefka J."/>
            <person name="Hypsa V."/>
        </authorList>
    </citation>
    <scope>NUCLEOTIDE SEQUENCE [LARGE SCALE GENOMIC DNA]</scope>
    <source>
        <strain evidence="12">HR10_N</strain>
    </source>
</reference>
<dbReference type="Proteomes" id="UP001372834">
    <property type="component" value="Unassembled WGS sequence"/>
</dbReference>
<dbReference type="InterPro" id="IPR011665">
    <property type="entry name" value="BRF1_TBP-bd_dom"/>
</dbReference>
<evidence type="ECO:0000256" key="5">
    <source>
        <dbReference type="ARBA" id="ARBA00022833"/>
    </source>
</evidence>
<keyword evidence="7" id="KW-0010">Activator</keyword>
<dbReference type="InterPro" id="IPR013150">
    <property type="entry name" value="TFIIB_cyclin"/>
</dbReference>
<evidence type="ECO:0000256" key="10">
    <source>
        <dbReference type="SAM" id="MobiDB-lite"/>
    </source>
</evidence>
<name>A0AAN8S1P1_POLSC</name>
<comment type="subcellular location">
    <subcellularLocation>
        <location evidence="1">Nucleus</location>
    </subcellularLocation>
</comment>
<dbReference type="Gene3D" id="1.10.472.10">
    <property type="entry name" value="Cyclin-like"/>
    <property type="match status" value="1"/>
</dbReference>
<dbReference type="GO" id="GO:0005634">
    <property type="term" value="C:nucleus"/>
    <property type="evidence" value="ECO:0007669"/>
    <property type="project" value="UniProtKB-SubCell"/>
</dbReference>
<evidence type="ECO:0000256" key="6">
    <source>
        <dbReference type="ARBA" id="ARBA00023015"/>
    </source>
</evidence>
<evidence type="ECO:0000256" key="1">
    <source>
        <dbReference type="ARBA" id="ARBA00004123"/>
    </source>
</evidence>
<dbReference type="PANTHER" id="PTHR11618">
    <property type="entry name" value="TRANSCRIPTION INITIATION FACTOR IIB-RELATED"/>
    <property type="match status" value="1"/>
</dbReference>
<dbReference type="GO" id="GO:0097550">
    <property type="term" value="C:transcription preinitiation complex"/>
    <property type="evidence" value="ECO:0007669"/>
    <property type="project" value="TreeGrafter"/>
</dbReference>
<evidence type="ECO:0000313" key="12">
    <source>
        <dbReference type="EMBL" id="KAK6639198.1"/>
    </source>
</evidence>
<evidence type="ECO:0000256" key="3">
    <source>
        <dbReference type="ARBA" id="ARBA00022723"/>
    </source>
</evidence>